<sequence>MKTFWLIFQSSQRQLSVSLFTVAERFWL</sequence>
<dbReference type="AlphaFoldDB" id="T1K7G1"/>
<dbReference type="Proteomes" id="UP000015104">
    <property type="component" value="Unassembled WGS sequence"/>
</dbReference>
<dbReference type="HOGENOM" id="CLU_3413355_0_0_1"/>
<name>T1K7G1_TETUR</name>
<evidence type="ECO:0000313" key="2">
    <source>
        <dbReference type="Proteomes" id="UP000015104"/>
    </source>
</evidence>
<protein>
    <submittedName>
        <fullName evidence="1">Uncharacterized protein</fullName>
    </submittedName>
</protein>
<accession>T1K7G1</accession>
<dbReference type="EMBL" id="CAEY01001805">
    <property type="status" value="NOT_ANNOTATED_CDS"/>
    <property type="molecule type" value="Genomic_DNA"/>
</dbReference>
<keyword evidence="2" id="KW-1185">Reference proteome</keyword>
<evidence type="ECO:0000313" key="1">
    <source>
        <dbReference type="EnsemblMetazoa" id="tetur06g04120.1"/>
    </source>
</evidence>
<dbReference type="EnsemblMetazoa" id="tetur06g04120.1">
    <property type="protein sequence ID" value="tetur06g04120.1"/>
    <property type="gene ID" value="tetur06g04120"/>
</dbReference>
<reference evidence="1" key="2">
    <citation type="submission" date="2015-06" db="UniProtKB">
        <authorList>
            <consortium name="EnsemblMetazoa"/>
        </authorList>
    </citation>
    <scope>IDENTIFICATION</scope>
</reference>
<proteinExistence type="predicted"/>
<organism evidence="1 2">
    <name type="scientific">Tetranychus urticae</name>
    <name type="common">Two-spotted spider mite</name>
    <dbReference type="NCBI Taxonomy" id="32264"/>
    <lineage>
        <taxon>Eukaryota</taxon>
        <taxon>Metazoa</taxon>
        <taxon>Ecdysozoa</taxon>
        <taxon>Arthropoda</taxon>
        <taxon>Chelicerata</taxon>
        <taxon>Arachnida</taxon>
        <taxon>Acari</taxon>
        <taxon>Acariformes</taxon>
        <taxon>Trombidiformes</taxon>
        <taxon>Prostigmata</taxon>
        <taxon>Eleutherengona</taxon>
        <taxon>Raphignathae</taxon>
        <taxon>Tetranychoidea</taxon>
        <taxon>Tetranychidae</taxon>
        <taxon>Tetranychus</taxon>
    </lineage>
</organism>
<reference evidence="2" key="1">
    <citation type="submission" date="2011-08" db="EMBL/GenBank/DDBJ databases">
        <authorList>
            <person name="Rombauts S."/>
        </authorList>
    </citation>
    <scope>NUCLEOTIDE SEQUENCE</scope>
    <source>
        <strain evidence="2">London</strain>
    </source>
</reference>